<dbReference type="Pfam" id="PF18927">
    <property type="entry name" value="CrtO"/>
    <property type="match status" value="1"/>
</dbReference>
<comment type="subcellular location">
    <subcellularLocation>
        <location evidence="1">Cell membrane</location>
        <topology evidence="1">Single-pass membrane protein</topology>
    </subcellularLocation>
</comment>
<comment type="pathway">
    <text evidence="9">Carotenoid biosynthesis; staphyloxanthin biosynthesis; staphyloxanthin from farnesyl diphosphate: step 5/5.</text>
</comment>
<keyword evidence="4 13" id="KW-0812">Transmembrane</keyword>
<keyword evidence="8" id="KW-0012">Acyltransferase</keyword>
<comment type="function">
    <text evidence="12">Catalyzes the acylation of glycosyl-4,4'-diaponeurosporenoate, i.e. the esterification of glucose at the C6'' position with the carboxyl group of the C(15) fatty acid 12-methyltetradecanoic acid, to yield staphyloxanthin. This is the last step in the biosynthesis of this orange pigment, present in most staphylococci strains.</text>
</comment>
<comment type="caution">
    <text evidence="14">The sequence shown here is derived from an EMBL/GenBank/DDBJ whole genome shotgun (WGS) entry which is preliminary data.</text>
</comment>
<evidence type="ECO:0000256" key="10">
    <source>
        <dbReference type="ARBA" id="ARBA00023603"/>
    </source>
</evidence>
<accession>A0A2H0DTS7</accession>
<comment type="similarity">
    <text evidence="10">Belongs to the acyltransferase CrtO family.</text>
</comment>
<keyword evidence="5" id="KW-0732">Signal</keyword>
<dbReference type="InterPro" id="IPR044021">
    <property type="entry name" value="CrtO"/>
</dbReference>
<feature type="transmembrane region" description="Helical" evidence="13">
    <location>
        <begin position="28"/>
        <end position="48"/>
    </location>
</feature>
<evidence type="ECO:0000256" key="11">
    <source>
        <dbReference type="ARBA" id="ARBA00023667"/>
    </source>
</evidence>
<dbReference type="AlphaFoldDB" id="A0A2H0DTS7"/>
<keyword evidence="2" id="KW-1003">Cell membrane</keyword>
<evidence type="ECO:0000313" key="14">
    <source>
        <dbReference type="EMBL" id="PIP85583.1"/>
    </source>
</evidence>
<sequence length="170" mass="19940">MYSYKQVFSPRKGNLLQRVLKFWIIPRFPHLEVAVYILLGVGLFRLLLMKTIGRLGAWSRYQTNYHIGRLTMNNLLTFVTNQTMFNEIVHIVAFLPSFFFLTALWWAGMPVFVTTNLFVIVIAAINLYCIMLQRYNRARLVVLIEDKLNTGHLPDSSYKNWLALDFTDRT</sequence>
<proteinExistence type="inferred from homology"/>
<reference evidence="14 15" key="1">
    <citation type="submission" date="2017-09" db="EMBL/GenBank/DDBJ databases">
        <title>Depth-based differentiation of microbial function through sediment-hosted aquifers and enrichment of novel symbionts in the deep terrestrial subsurface.</title>
        <authorList>
            <person name="Probst A.J."/>
            <person name="Ladd B."/>
            <person name="Jarett J.K."/>
            <person name="Geller-Mcgrath D.E."/>
            <person name="Sieber C.M."/>
            <person name="Emerson J.B."/>
            <person name="Anantharaman K."/>
            <person name="Thomas B.C."/>
            <person name="Malmstrom R."/>
            <person name="Stieglmeier M."/>
            <person name="Klingl A."/>
            <person name="Woyke T."/>
            <person name="Ryan C.M."/>
            <person name="Banfield J.F."/>
        </authorList>
    </citation>
    <scope>NUCLEOTIDE SEQUENCE [LARGE SCALE GENOMIC DNA]</scope>
    <source>
        <strain evidence="14">CG22_combo_CG10-13_8_21_14_all_43_12</strain>
    </source>
</reference>
<keyword evidence="3" id="KW-0808">Transferase</keyword>
<protein>
    <recommendedName>
        <fullName evidence="11">Glycosyl-4,4'-diaponeurosporenoate acyltransferase</fullName>
    </recommendedName>
</protein>
<organism evidence="14 15">
    <name type="scientific">Candidatus Collierbacteria bacterium CG22_combo_CG10-13_8_21_14_all_43_12</name>
    <dbReference type="NCBI Taxonomy" id="1974537"/>
    <lineage>
        <taxon>Bacteria</taxon>
        <taxon>Candidatus Collieribacteriota</taxon>
    </lineage>
</organism>
<evidence type="ECO:0000256" key="12">
    <source>
        <dbReference type="ARBA" id="ARBA00025324"/>
    </source>
</evidence>
<feature type="transmembrane region" description="Helical" evidence="13">
    <location>
        <begin position="113"/>
        <end position="131"/>
    </location>
</feature>
<evidence type="ECO:0000256" key="2">
    <source>
        <dbReference type="ARBA" id="ARBA00022475"/>
    </source>
</evidence>
<dbReference type="GO" id="GO:0016746">
    <property type="term" value="F:acyltransferase activity"/>
    <property type="evidence" value="ECO:0007669"/>
    <property type="project" value="UniProtKB-KW"/>
</dbReference>
<dbReference type="UniPathway" id="UPA00029">
    <property type="reaction ID" value="UER00560"/>
</dbReference>
<evidence type="ECO:0000256" key="3">
    <source>
        <dbReference type="ARBA" id="ARBA00022679"/>
    </source>
</evidence>
<keyword evidence="7 13" id="KW-0472">Membrane</keyword>
<evidence type="ECO:0000256" key="1">
    <source>
        <dbReference type="ARBA" id="ARBA00004162"/>
    </source>
</evidence>
<name>A0A2H0DTS7_9BACT</name>
<evidence type="ECO:0000256" key="7">
    <source>
        <dbReference type="ARBA" id="ARBA00023136"/>
    </source>
</evidence>
<dbReference type="Proteomes" id="UP000231136">
    <property type="component" value="Unassembled WGS sequence"/>
</dbReference>
<evidence type="ECO:0000256" key="6">
    <source>
        <dbReference type="ARBA" id="ARBA00022989"/>
    </source>
</evidence>
<dbReference type="GO" id="GO:0005886">
    <property type="term" value="C:plasma membrane"/>
    <property type="evidence" value="ECO:0007669"/>
    <property type="project" value="UniProtKB-SubCell"/>
</dbReference>
<dbReference type="EMBL" id="PCTR01000111">
    <property type="protein sequence ID" value="PIP85583.1"/>
    <property type="molecule type" value="Genomic_DNA"/>
</dbReference>
<evidence type="ECO:0000313" key="15">
    <source>
        <dbReference type="Proteomes" id="UP000231136"/>
    </source>
</evidence>
<gene>
    <name evidence="14" type="ORF">COW83_03500</name>
</gene>
<evidence type="ECO:0000256" key="8">
    <source>
        <dbReference type="ARBA" id="ARBA00023315"/>
    </source>
</evidence>
<evidence type="ECO:0000256" key="13">
    <source>
        <dbReference type="SAM" id="Phobius"/>
    </source>
</evidence>
<evidence type="ECO:0000256" key="5">
    <source>
        <dbReference type="ARBA" id="ARBA00022729"/>
    </source>
</evidence>
<keyword evidence="6 13" id="KW-1133">Transmembrane helix</keyword>
<evidence type="ECO:0000256" key="4">
    <source>
        <dbReference type="ARBA" id="ARBA00022692"/>
    </source>
</evidence>
<evidence type="ECO:0000256" key="9">
    <source>
        <dbReference type="ARBA" id="ARBA00023588"/>
    </source>
</evidence>
<feature type="transmembrane region" description="Helical" evidence="13">
    <location>
        <begin position="88"/>
        <end position="107"/>
    </location>
</feature>